<evidence type="ECO:0000313" key="7">
    <source>
        <dbReference type="EMBL" id="CDW79221.1"/>
    </source>
</evidence>
<dbReference type="Pfam" id="PF09799">
    <property type="entry name" value="Transmemb_17"/>
    <property type="match status" value="1"/>
</dbReference>
<name>A0A078ABH7_STYLE</name>
<dbReference type="EMBL" id="CCKQ01007797">
    <property type="protein sequence ID" value="CDW79221.1"/>
    <property type="molecule type" value="Genomic_DNA"/>
</dbReference>
<dbReference type="PANTHER" id="PTHR13531:SF0">
    <property type="entry name" value="GEO07735P1-RELATED"/>
    <property type="match status" value="1"/>
</dbReference>
<keyword evidence="2 6" id="KW-0812">Transmembrane</keyword>
<evidence type="ECO:0000256" key="3">
    <source>
        <dbReference type="ARBA" id="ARBA00022989"/>
    </source>
</evidence>
<feature type="transmembrane region" description="Helical" evidence="6">
    <location>
        <begin position="36"/>
        <end position="54"/>
    </location>
</feature>
<accession>A0A078ABH7</accession>
<dbReference type="GO" id="GO:0035869">
    <property type="term" value="C:ciliary transition zone"/>
    <property type="evidence" value="ECO:0007669"/>
    <property type="project" value="TreeGrafter"/>
</dbReference>
<dbReference type="PANTHER" id="PTHR13531">
    <property type="entry name" value="GEO07735P1-RELATED-RELATED"/>
    <property type="match status" value="1"/>
</dbReference>
<comment type="subcellular location">
    <subcellularLocation>
        <location evidence="1">Membrane</location>
        <topology evidence="1">Multi-pass membrane protein</topology>
    </subcellularLocation>
</comment>
<organism evidence="7 8">
    <name type="scientific">Stylonychia lemnae</name>
    <name type="common">Ciliate</name>
    <dbReference type="NCBI Taxonomy" id="5949"/>
    <lineage>
        <taxon>Eukaryota</taxon>
        <taxon>Sar</taxon>
        <taxon>Alveolata</taxon>
        <taxon>Ciliophora</taxon>
        <taxon>Intramacronucleata</taxon>
        <taxon>Spirotrichea</taxon>
        <taxon>Stichotrichia</taxon>
        <taxon>Sporadotrichida</taxon>
        <taxon>Oxytrichidae</taxon>
        <taxon>Stylonychinae</taxon>
        <taxon>Stylonychia</taxon>
    </lineage>
</organism>
<evidence type="ECO:0000256" key="5">
    <source>
        <dbReference type="SAM" id="MobiDB-lite"/>
    </source>
</evidence>
<evidence type="ECO:0000256" key="4">
    <source>
        <dbReference type="ARBA" id="ARBA00023136"/>
    </source>
</evidence>
<feature type="region of interest" description="Disordered" evidence="5">
    <location>
        <begin position="1"/>
        <end position="26"/>
    </location>
</feature>
<feature type="transmembrane region" description="Helical" evidence="6">
    <location>
        <begin position="66"/>
        <end position="85"/>
    </location>
</feature>
<evidence type="ECO:0000256" key="2">
    <source>
        <dbReference type="ARBA" id="ARBA00022692"/>
    </source>
</evidence>
<gene>
    <name evidence="7" type="primary">Contig17864.g18986</name>
    <name evidence="7" type="ORF">STYLEM_8207</name>
</gene>
<dbReference type="AlphaFoldDB" id="A0A078ABH7"/>
<evidence type="ECO:0000256" key="1">
    <source>
        <dbReference type="ARBA" id="ARBA00004141"/>
    </source>
</evidence>
<keyword evidence="8" id="KW-1185">Reference proteome</keyword>
<keyword evidence="3 6" id="KW-1133">Transmembrane helix</keyword>
<evidence type="ECO:0000256" key="6">
    <source>
        <dbReference type="SAM" id="Phobius"/>
    </source>
</evidence>
<evidence type="ECO:0008006" key="9">
    <source>
        <dbReference type="Google" id="ProtNLM"/>
    </source>
</evidence>
<dbReference type="InParanoid" id="A0A078ABH7"/>
<evidence type="ECO:0000313" key="8">
    <source>
        <dbReference type="Proteomes" id="UP000039865"/>
    </source>
</evidence>
<protein>
    <recommendedName>
        <fullName evidence="9">Transmembrane protein</fullName>
    </recommendedName>
</protein>
<dbReference type="InterPro" id="IPR019184">
    <property type="entry name" value="Uncharacterised_TM-17"/>
</dbReference>
<reference evidence="7 8" key="1">
    <citation type="submission" date="2014-06" db="EMBL/GenBank/DDBJ databases">
        <authorList>
            <person name="Swart Estienne"/>
        </authorList>
    </citation>
    <scope>NUCLEOTIDE SEQUENCE [LARGE SCALE GENOMIC DNA]</scope>
    <source>
        <strain evidence="7 8">130c</strain>
    </source>
</reference>
<feature type="transmembrane region" description="Helical" evidence="6">
    <location>
        <begin position="97"/>
        <end position="118"/>
    </location>
</feature>
<sequence>MEGTNMDPSSNAASQNQPQNQSQPAQQKSNIITKSIPKNFIIFWAILTLIFLYYKRYLLIYPTGYFELEFVGIAITLSVQYFRLFCGSRGNKNEASLITFFFILLCLPCLIGHIYYVILQTYALAFEVIMGVIIVLCIIIELLLAFFASIDFRSLEKAQ</sequence>
<dbReference type="GO" id="GO:0016020">
    <property type="term" value="C:membrane"/>
    <property type="evidence" value="ECO:0007669"/>
    <property type="project" value="UniProtKB-SubCell"/>
</dbReference>
<feature type="compositionally biased region" description="Low complexity" evidence="5">
    <location>
        <begin position="8"/>
        <end position="26"/>
    </location>
</feature>
<dbReference type="Proteomes" id="UP000039865">
    <property type="component" value="Unassembled WGS sequence"/>
</dbReference>
<proteinExistence type="predicted"/>
<feature type="transmembrane region" description="Helical" evidence="6">
    <location>
        <begin position="124"/>
        <end position="147"/>
    </location>
</feature>
<dbReference type="OMA" id="CLIGHIY"/>
<dbReference type="GO" id="GO:1905515">
    <property type="term" value="P:non-motile cilium assembly"/>
    <property type="evidence" value="ECO:0007669"/>
    <property type="project" value="TreeGrafter"/>
</dbReference>
<keyword evidence="4 6" id="KW-0472">Membrane</keyword>